<evidence type="ECO:0000313" key="2">
    <source>
        <dbReference type="Proteomes" id="UP001148838"/>
    </source>
</evidence>
<reference evidence="1 2" key="1">
    <citation type="journal article" date="2022" name="Allergy">
        <title>Genome assembly and annotation of Periplaneta americana reveal a comprehensive cockroach allergen profile.</title>
        <authorList>
            <person name="Wang L."/>
            <person name="Xiong Q."/>
            <person name="Saelim N."/>
            <person name="Wang L."/>
            <person name="Nong W."/>
            <person name="Wan A.T."/>
            <person name="Shi M."/>
            <person name="Liu X."/>
            <person name="Cao Q."/>
            <person name="Hui J.H.L."/>
            <person name="Sookrung N."/>
            <person name="Leung T.F."/>
            <person name="Tungtrongchitr A."/>
            <person name="Tsui S.K.W."/>
        </authorList>
    </citation>
    <scope>NUCLEOTIDE SEQUENCE [LARGE SCALE GENOMIC DNA]</scope>
    <source>
        <strain evidence="1">PWHHKU_190912</strain>
    </source>
</reference>
<organism evidence="1 2">
    <name type="scientific">Periplaneta americana</name>
    <name type="common">American cockroach</name>
    <name type="synonym">Blatta americana</name>
    <dbReference type="NCBI Taxonomy" id="6978"/>
    <lineage>
        <taxon>Eukaryota</taxon>
        <taxon>Metazoa</taxon>
        <taxon>Ecdysozoa</taxon>
        <taxon>Arthropoda</taxon>
        <taxon>Hexapoda</taxon>
        <taxon>Insecta</taxon>
        <taxon>Pterygota</taxon>
        <taxon>Neoptera</taxon>
        <taxon>Polyneoptera</taxon>
        <taxon>Dictyoptera</taxon>
        <taxon>Blattodea</taxon>
        <taxon>Blattoidea</taxon>
        <taxon>Blattidae</taxon>
        <taxon>Blattinae</taxon>
        <taxon>Periplaneta</taxon>
    </lineage>
</organism>
<dbReference type="Proteomes" id="UP001148838">
    <property type="component" value="Unassembled WGS sequence"/>
</dbReference>
<evidence type="ECO:0000313" key="1">
    <source>
        <dbReference type="EMBL" id="KAJ4451086.1"/>
    </source>
</evidence>
<name>A0ABQ8TY67_PERAM</name>
<gene>
    <name evidence="1" type="ORF">ANN_02524</name>
</gene>
<comment type="caution">
    <text evidence="1">The sequence shown here is derived from an EMBL/GenBank/DDBJ whole genome shotgun (WGS) entry which is preliminary data.</text>
</comment>
<proteinExistence type="predicted"/>
<keyword evidence="2" id="KW-1185">Reference proteome</keyword>
<protein>
    <submittedName>
        <fullName evidence="1">Uncharacterized protein</fullName>
    </submittedName>
</protein>
<sequence length="353" mass="39875">MQVVLTVGGIGVCTGYECTIPSKQLFRTAASSRKYKRARLVSGVRTQVFPASSTPRCSPPSDNAHIGFLNEIVVDVVQRNVDLSATSRSLRCSQSTHLQFVEIVVVGLHKYRVVIGLIYRKTCGPIDVDLQSVAAPWYIGRHIFPDLKYVPKSTSPVFTLHLSTLYSFLLRQRDSTEMLTGQAATRFSTKSSYMMTFQNVKVRVLRFESHEAMDRISMKKLKMDKQKINDGVCTALYFNALWMTSYNGGRDISERCHKVQDVLYVFQQQAGLVNVVLAKQRCLHLFNFSSTSIERTPPSACLLNTSKQIFTITFRKVQDNREGLELNGLHQLLVYADDVNMLGENPQTIRENT</sequence>
<accession>A0ABQ8TY67</accession>
<dbReference type="EMBL" id="JAJSOF020000001">
    <property type="protein sequence ID" value="KAJ4451086.1"/>
    <property type="molecule type" value="Genomic_DNA"/>
</dbReference>